<organism evidence="4 5">
    <name type="scientific">Candidatus Marsarchaeota G2 archaeon OSP_D</name>
    <dbReference type="NCBI Taxonomy" id="1978157"/>
    <lineage>
        <taxon>Archaea</taxon>
        <taxon>Candidatus Marsarchaeota</taxon>
        <taxon>Candidatus Marsarchaeota group 2</taxon>
    </lineage>
</organism>
<evidence type="ECO:0000256" key="2">
    <source>
        <dbReference type="SAM" id="Phobius"/>
    </source>
</evidence>
<evidence type="ECO:0000313" key="4">
    <source>
        <dbReference type="EMBL" id="PSN88794.1"/>
    </source>
</evidence>
<evidence type="ECO:0000256" key="1">
    <source>
        <dbReference type="SAM" id="MobiDB-lite"/>
    </source>
</evidence>
<feature type="domain" description="Zinc-ribbon" evidence="3">
    <location>
        <begin position="8"/>
        <end position="30"/>
    </location>
</feature>
<accession>A0A2R6AQW6</accession>
<evidence type="ECO:0000313" key="5">
    <source>
        <dbReference type="Proteomes" id="UP000240322"/>
    </source>
</evidence>
<feature type="region of interest" description="Disordered" evidence="1">
    <location>
        <begin position="36"/>
        <end position="66"/>
    </location>
</feature>
<dbReference type="AlphaFoldDB" id="A0A2R6AQW6"/>
<feature type="transmembrane region" description="Helical" evidence="2">
    <location>
        <begin position="128"/>
        <end position="153"/>
    </location>
</feature>
<proteinExistence type="predicted"/>
<dbReference type="Pfam" id="PF13240">
    <property type="entry name" value="Zn_Ribbon_1"/>
    <property type="match status" value="1"/>
</dbReference>
<dbReference type="Proteomes" id="UP000240322">
    <property type="component" value="Unassembled WGS sequence"/>
</dbReference>
<feature type="transmembrane region" description="Helical" evidence="2">
    <location>
        <begin position="83"/>
        <end position="116"/>
    </location>
</feature>
<sequence>MGNDLTKYCTKCGAANTDDARFCSACGNPLTLTSQQGGSWGGQPQGQAPSQPQPAQPTQYQPPPQAYQQSRAERALNIFTKNLGLILPVLILFIADLIVGAIVGAIVLITVLHGVLTAGSVVYTPLFFGGALAFVFGPVFWLLTGVFLSIVVVEARNAASAQGYSLSQAWGEVRSRLSDAIIMAVVLGVVNTLLGLLPFIGWLLESLFFAYIVVAETLMFTQNSSAPTALSRAVEWVRSMANSDALTLVVLIVASILSEIPILNFFTIPYAALITLVYLFDNGVQRFTPSTTPITQPTPPPPPTM</sequence>
<dbReference type="EMBL" id="NEXE01000112">
    <property type="protein sequence ID" value="PSN88794.1"/>
    <property type="molecule type" value="Genomic_DNA"/>
</dbReference>
<feature type="compositionally biased region" description="Pro residues" evidence="1">
    <location>
        <begin position="51"/>
        <end position="65"/>
    </location>
</feature>
<comment type="caution">
    <text evidence="4">The sequence shown here is derived from an EMBL/GenBank/DDBJ whole genome shotgun (WGS) entry which is preliminary data.</text>
</comment>
<protein>
    <recommendedName>
        <fullName evidence="3">Zinc-ribbon domain-containing protein</fullName>
    </recommendedName>
</protein>
<dbReference type="InterPro" id="IPR026870">
    <property type="entry name" value="Zinc_ribbon_dom"/>
</dbReference>
<evidence type="ECO:0000259" key="3">
    <source>
        <dbReference type="Pfam" id="PF13240"/>
    </source>
</evidence>
<gene>
    <name evidence="4" type="ORF">B9Q03_09035</name>
</gene>
<keyword evidence="2" id="KW-0472">Membrane</keyword>
<reference evidence="4 5" key="1">
    <citation type="submission" date="2017-04" db="EMBL/GenBank/DDBJ databases">
        <title>Novel microbial lineages endemic to geothermal iron-oxide mats fill important gaps in the evolutionary history of Archaea.</title>
        <authorList>
            <person name="Jay Z.J."/>
            <person name="Beam J.P."/>
            <person name="Dlakic M."/>
            <person name="Rusch D.B."/>
            <person name="Kozubal M.A."/>
            <person name="Inskeep W.P."/>
        </authorList>
    </citation>
    <scope>NUCLEOTIDE SEQUENCE [LARGE SCALE GENOMIC DNA]</scope>
    <source>
        <strain evidence="4">OSP_D</strain>
    </source>
</reference>
<keyword evidence="2" id="KW-1133">Transmembrane helix</keyword>
<feature type="transmembrane region" description="Helical" evidence="2">
    <location>
        <begin position="180"/>
        <end position="200"/>
    </location>
</feature>
<keyword evidence="2" id="KW-0812">Transmembrane</keyword>
<name>A0A2R6AQW6_9ARCH</name>